<dbReference type="OrthoDB" id="5865631at2759"/>
<dbReference type="GO" id="GO:0005634">
    <property type="term" value="C:nucleus"/>
    <property type="evidence" value="ECO:0007669"/>
    <property type="project" value="UniProtKB-SubCell"/>
</dbReference>
<evidence type="ECO:0000256" key="5">
    <source>
        <dbReference type="ARBA" id="ARBA00023242"/>
    </source>
</evidence>
<dbReference type="SUPFAM" id="SSF140996">
    <property type="entry name" value="Hermes dimerisation domain"/>
    <property type="match status" value="1"/>
</dbReference>
<evidence type="ECO:0000313" key="7">
    <source>
        <dbReference type="EMBL" id="CAD2171614.1"/>
    </source>
</evidence>
<keyword evidence="4" id="KW-0862">Zinc</keyword>
<dbReference type="PANTHER" id="PTHR46481">
    <property type="entry name" value="ZINC FINGER BED DOMAIN-CONTAINING PROTEIN 4"/>
    <property type="match status" value="1"/>
</dbReference>
<dbReference type="InterPro" id="IPR052035">
    <property type="entry name" value="ZnF_BED_domain_contain"/>
</dbReference>
<dbReference type="GO" id="GO:0046983">
    <property type="term" value="F:protein dimerization activity"/>
    <property type="evidence" value="ECO:0007669"/>
    <property type="project" value="InterPro"/>
</dbReference>
<evidence type="ECO:0000313" key="8">
    <source>
        <dbReference type="Proteomes" id="UP000580250"/>
    </source>
</evidence>
<organism evidence="7 8">
    <name type="scientific">Meloidogyne enterolobii</name>
    <name type="common">Root-knot nematode worm</name>
    <name type="synonym">Meloidogyne mayaguensis</name>
    <dbReference type="NCBI Taxonomy" id="390850"/>
    <lineage>
        <taxon>Eukaryota</taxon>
        <taxon>Metazoa</taxon>
        <taxon>Ecdysozoa</taxon>
        <taxon>Nematoda</taxon>
        <taxon>Chromadorea</taxon>
        <taxon>Rhabditida</taxon>
        <taxon>Tylenchina</taxon>
        <taxon>Tylenchomorpha</taxon>
        <taxon>Tylenchoidea</taxon>
        <taxon>Meloidogynidae</taxon>
        <taxon>Meloidogyninae</taxon>
        <taxon>Meloidogyne</taxon>
    </lineage>
</organism>
<dbReference type="Pfam" id="PF05699">
    <property type="entry name" value="Dimer_Tnp_hAT"/>
    <property type="match status" value="1"/>
</dbReference>
<sequence length="592" mass="67778">MEQSSSSTVATIDENLLSDDDINNRKMTDIITSLRAKSPWESDGEKTQQINKSIIEFICADIQPLSVVDNIGFKRLMTIALPKYNLPSRFFFTNNMLPKIYEKVEARVKKELNIANFVSITCDTWSSRDGAHSLLSVTGHYIIDGIAKFIVLGAKPIKGRHTAAELKELLRFVLNNFEIEEKIFLIVRDSAEVMIKVANDLGFKSIDCFAHKLNLVFLICPIGFYNFQSIWDGMRIISDENNLKCLIERIKKFVRKLRKSKIQRNEFENIQKIIELPQLILIKDSEVRWSSTFDMLDRFISNRQAISLLSAKDPSLPKFSSDDWAVLLTLKQILLPIYKATNELQKRSTSISSIIPLFKLVCFSLEKTGELMNVKKSILEGLKKRMGEKFDASGSLKRLAWEDNRELVLSTIIDPRFKLSPYLPNERHLEYTNWLIEEAEKVSGIRDQQLDEENVEQELDAPQGMESLAAEFEENMASSVESLLVAPLLSPSELNVRQRAEVEVNDYLHTKKLPLGADPFSYWFSQNAIKWPMLSKLSTKLLSAPASSSESERVFSTTGLIVSNLRKSLKVENVEKLLFLHHNMKIFNFDYE</sequence>
<protein>
    <recommendedName>
        <fullName evidence="6">HAT C-terminal dimerisation domain-containing protein</fullName>
    </recommendedName>
</protein>
<accession>A0A6V7VBC1</accession>
<dbReference type="SUPFAM" id="SSF53098">
    <property type="entry name" value="Ribonuclease H-like"/>
    <property type="match status" value="1"/>
</dbReference>
<dbReference type="InterPro" id="IPR012337">
    <property type="entry name" value="RNaseH-like_sf"/>
</dbReference>
<comment type="subcellular location">
    <subcellularLocation>
        <location evidence="1">Nucleus</location>
    </subcellularLocation>
</comment>
<keyword evidence="5" id="KW-0539">Nucleus</keyword>
<gene>
    <name evidence="7" type="ORF">MENT_LOCUS23117</name>
</gene>
<proteinExistence type="predicted"/>
<evidence type="ECO:0000259" key="6">
    <source>
        <dbReference type="Pfam" id="PF05699"/>
    </source>
</evidence>
<dbReference type="EMBL" id="CAJEWN010000187">
    <property type="protein sequence ID" value="CAD2171614.1"/>
    <property type="molecule type" value="Genomic_DNA"/>
</dbReference>
<evidence type="ECO:0000256" key="4">
    <source>
        <dbReference type="ARBA" id="ARBA00022833"/>
    </source>
</evidence>
<comment type="caution">
    <text evidence="7">The sequence shown here is derived from an EMBL/GenBank/DDBJ whole genome shotgun (WGS) entry which is preliminary data.</text>
</comment>
<dbReference type="InterPro" id="IPR008906">
    <property type="entry name" value="HATC_C_dom"/>
</dbReference>
<reference evidence="7 8" key="1">
    <citation type="submission" date="2020-08" db="EMBL/GenBank/DDBJ databases">
        <authorList>
            <person name="Koutsovoulos G."/>
            <person name="Danchin GJ E."/>
        </authorList>
    </citation>
    <scope>NUCLEOTIDE SEQUENCE [LARGE SCALE GENOMIC DNA]</scope>
</reference>
<keyword evidence="3" id="KW-0863">Zinc-finger</keyword>
<feature type="domain" description="HAT C-terminal dimerisation" evidence="6">
    <location>
        <begin position="503"/>
        <end position="584"/>
    </location>
</feature>
<dbReference type="GO" id="GO:0008270">
    <property type="term" value="F:zinc ion binding"/>
    <property type="evidence" value="ECO:0007669"/>
    <property type="project" value="UniProtKB-KW"/>
</dbReference>
<dbReference type="PANTHER" id="PTHR46481:SF10">
    <property type="entry name" value="ZINC FINGER BED DOMAIN-CONTAINING PROTEIN 39"/>
    <property type="match status" value="1"/>
</dbReference>
<dbReference type="AlphaFoldDB" id="A0A6V7VBC1"/>
<evidence type="ECO:0000256" key="2">
    <source>
        <dbReference type="ARBA" id="ARBA00022723"/>
    </source>
</evidence>
<keyword evidence="2" id="KW-0479">Metal-binding</keyword>
<dbReference type="Proteomes" id="UP000580250">
    <property type="component" value="Unassembled WGS sequence"/>
</dbReference>
<evidence type="ECO:0000256" key="1">
    <source>
        <dbReference type="ARBA" id="ARBA00004123"/>
    </source>
</evidence>
<name>A0A6V7VBC1_MELEN</name>
<evidence type="ECO:0000256" key="3">
    <source>
        <dbReference type="ARBA" id="ARBA00022771"/>
    </source>
</evidence>